<accession>A0A9R0IPD7</accession>
<dbReference type="RefSeq" id="XP_021851824.2">
    <property type="nucleotide sequence ID" value="XM_021996132.2"/>
</dbReference>
<reference evidence="5" key="2">
    <citation type="submission" date="2025-08" db="UniProtKB">
        <authorList>
            <consortium name="RefSeq"/>
        </authorList>
    </citation>
    <scope>IDENTIFICATION</scope>
    <source>
        <tissue evidence="5">Leaf</tissue>
    </source>
</reference>
<evidence type="ECO:0000256" key="2">
    <source>
        <dbReference type="ARBA" id="ARBA00022734"/>
    </source>
</evidence>
<dbReference type="GO" id="GO:0030246">
    <property type="term" value="F:carbohydrate binding"/>
    <property type="evidence" value="ECO:0007669"/>
    <property type="project" value="UniProtKB-KW"/>
</dbReference>
<name>A0A9R0IPD7_SPIOL</name>
<reference evidence="4" key="1">
    <citation type="journal article" date="2021" name="Nat. Commun.">
        <title>Genomic analyses provide insights into spinach domestication and the genetic basis of agronomic traits.</title>
        <authorList>
            <person name="Cai X."/>
            <person name="Sun X."/>
            <person name="Xu C."/>
            <person name="Sun H."/>
            <person name="Wang X."/>
            <person name="Ge C."/>
            <person name="Zhang Z."/>
            <person name="Wang Q."/>
            <person name="Fei Z."/>
            <person name="Jiao C."/>
            <person name="Wang Q."/>
        </authorList>
    </citation>
    <scope>NUCLEOTIDE SEQUENCE [LARGE SCALE GENOMIC DNA]</scope>
    <source>
        <strain evidence="4">cv. Varoflay</strain>
    </source>
</reference>
<dbReference type="SMART" id="SM00915">
    <property type="entry name" value="Jacalin"/>
    <property type="match status" value="1"/>
</dbReference>
<dbReference type="Gene3D" id="2.100.10.30">
    <property type="entry name" value="Jacalin-like lectin domain"/>
    <property type="match status" value="1"/>
</dbReference>
<organism evidence="4 5">
    <name type="scientific">Spinacia oleracea</name>
    <name type="common">Spinach</name>
    <dbReference type="NCBI Taxonomy" id="3562"/>
    <lineage>
        <taxon>Eukaryota</taxon>
        <taxon>Viridiplantae</taxon>
        <taxon>Streptophyta</taxon>
        <taxon>Embryophyta</taxon>
        <taxon>Tracheophyta</taxon>
        <taxon>Spermatophyta</taxon>
        <taxon>Magnoliopsida</taxon>
        <taxon>eudicotyledons</taxon>
        <taxon>Gunneridae</taxon>
        <taxon>Pentapetalae</taxon>
        <taxon>Caryophyllales</taxon>
        <taxon>Chenopodiaceae</taxon>
        <taxon>Chenopodioideae</taxon>
        <taxon>Anserineae</taxon>
        <taxon>Spinacia</taxon>
    </lineage>
</organism>
<evidence type="ECO:0000313" key="5">
    <source>
        <dbReference type="RefSeq" id="XP_021851824.2"/>
    </source>
</evidence>
<dbReference type="AlphaFoldDB" id="A0A9R0IPD7"/>
<dbReference type="GeneID" id="110791389"/>
<dbReference type="InterPro" id="IPR036404">
    <property type="entry name" value="Jacalin-like_lectin_dom_sf"/>
</dbReference>
<evidence type="ECO:0000313" key="4">
    <source>
        <dbReference type="Proteomes" id="UP000813463"/>
    </source>
</evidence>
<gene>
    <name evidence="5" type="primary">LOC110791389</name>
</gene>
<dbReference type="Pfam" id="PF01419">
    <property type="entry name" value="Jacalin"/>
    <property type="match status" value="1"/>
</dbReference>
<keyword evidence="4" id="KW-1185">Reference proteome</keyword>
<dbReference type="PROSITE" id="PS51752">
    <property type="entry name" value="JACALIN_LECTIN"/>
    <property type="match status" value="1"/>
</dbReference>
<dbReference type="InterPro" id="IPR001229">
    <property type="entry name" value="Jacalin-like_lectin_dom"/>
</dbReference>
<evidence type="ECO:0000259" key="3">
    <source>
        <dbReference type="PROSITE" id="PS51752"/>
    </source>
</evidence>
<dbReference type="Proteomes" id="UP000813463">
    <property type="component" value="Chromosome 3"/>
</dbReference>
<sequence length="167" mass="18443">MAQASAKGQVVVKYGPYGSQMPESFSMVIEDCETIKEVIIRHGWIVDAIGFKMVKPNRDTTTKMFNENFGHYESKIVLKSGEYITQISGTYGNFLQLQGKDRAIATLKIHTNLCPAGYGPYGLGKEVTNVCNFSSPVPPPGRIVGFFGRHNQYFESIGIFAKTDCAC</sequence>
<proteinExistence type="inferred from homology"/>
<protein>
    <submittedName>
        <fullName evidence="5">Mannose/glucose-specific lectin</fullName>
    </submittedName>
</protein>
<dbReference type="PANTHER" id="PTHR46506">
    <property type="entry name" value="OS05G0143600 PROTEIN"/>
    <property type="match status" value="1"/>
</dbReference>
<evidence type="ECO:0000256" key="1">
    <source>
        <dbReference type="ARBA" id="ARBA00006568"/>
    </source>
</evidence>
<keyword evidence="2" id="KW-0430">Lectin</keyword>
<feature type="domain" description="Jacalin-type lectin" evidence="3">
    <location>
        <begin position="11"/>
        <end position="163"/>
    </location>
</feature>
<dbReference type="KEGG" id="soe:110791389"/>
<comment type="similarity">
    <text evidence="1">Belongs to the jacalin lectin family.</text>
</comment>
<dbReference type="SUPFAM" id="SSF51101">
    <property type="entry name" value="Mannose-binding lectins"/>
    <property type="match status" value="1"/>
</dbReference>